<accession>A0ACC1DEN8</accession>
<reference evidence="1 2" key="1">
    <citation type="journal article" date="2021" name="Front. Genet.">
        <title>Chromosome-Level Genome Assembly Reveals Significant Gene Expansion in the Toll and IMD Signaling Pathways of Dendrolimus kikuchii.</title>
        <authorList>
            <person name="Zhou J."/>
            <person name="Wu P."/>
            <person name="Xiong Z."/>
            <person name="Liu N."/>
            <person name="Zhao N."/>
            <person name="Ji M."/>
            <person name="Qiu Y."/>
            <person name="Yang B."/>
        </authorList>
    </citation>
    <scope>NUCLEOTIDE SEQUENCE [LARGE SCALE GENOMIC DNA]</scope>
    <source>
        <strain evidence="1">Ann1</strain>
    </source>
</reference>
<evidence type="ECO:0000313" key="2">
    <source>
        <dbReference type="Proteomes" id="UP000824533"/>
    </source>
</evidence>
<protein>
    <submittedName>
        <fullName evidence="1">Uncharacterized protein</fullName>
    </submittedName>
</protein>
<dbReference type="EMBL" id="CM034389">
    <property type="protein sequence ID" value="KAJ0182285.1"/>
    <property type="molecule type" value="Genomic_DNA"/>
</dbReference>
<keyword evidence="2" id="KW-1185">Reference proteome</keyword>
<name>A0ACC1DEN8_9NEOP</name>
<sequence>MANYGNILIEDAMAEMVEDGATLAWRLLATLEGGSILLTASALLAYTARSKIASKIPKRRPINNVLVTNTSNVLGKEIKRQLETRGCVVNTTRENVNESSKVDALVVVGAEPKAEGLEGITALVTEDVHDNLKLLQTLSPLVKHNGCIAWACAGTEAGISTDSFANATAAFDGVLQTSLQQVAKICHCHPIWVGRCDAPERTAERVVAALLTCTSDEKSSHYFIRNAAHKVGEYLFRWLKIVT</sequence>
<dbReference type="Proteomes" id="UP000824533">
    <property type="component" value="Linkage Group LG03"/>
</dbReference>
<organism evidence="1 2">
    <name type="scientific">Dendrolimus kikuchii</name>
    <dbReference type="NCBI Taxonomy" id="765133"/>
    <lineage>
        <taxon>Eukaryota</taxon>
        <taxon>Metazoa</taxon>
        <taxon>Ecdysozoa</taxon>
        <taxon>Arthropoda</taxon>
        <taxon>Hexapoda</taxon>
        <taxon>Insecta</taxon>
        <taxon>Pterygota</taxon>
        <taxon>Neoptera</taxon>
        <taxon>Endopterygota</taxon>
        <taxon>Lepidoptera</taxon>
        <taxon>Glossata</taxon>
        <taxon>Ditrysia</taxon>
        <taxon>Bombycoidea</taxon>
        <taxon>Lasiocampidae</taxon>
        <taxon>Dendrolimus</taxon>
    </lineage>
</organism>
<proteinExistence type="predicted"/>
<evidence type="ECO:0000313" key="1">
    <source>
        <dbReference type="EMBL" id="KAJ0182285.1"/>
    </source>
</evidence>
<gene>
    <name evidence="1" type="ORF">K1T71_001654</name>
</gene>
<comment type="caution">
    <text evidence="1">The sequence shown here is derived from an EMBL/GenBank/DDBJ whole genome shotgun (WGS) entry which is preliminary data.</text>
</comment>